<dbReference type="PANTHER" id="PTHR16023">
    <property type="entry name" value="TAX1 BINDING PROTEIN-RELATED"/>
    <property type="match status" value="1"/>
</dbReference>
<dbReference type="FunFam" id="1.25.10.10:FF:000169">
    <property type="entry name" value="protein VAC14 homolog isoform X1"/>
    <property type="match status" value="1"/>
</dbReference>
<reference evidence="8 9" key="1">
    <citation type="submission" date="2024-01" db="EMBL/GenBank/DDBJ databases">
        <title>Genome assemblies of Stephania.</title>
        <authorList>
            <person name="Yang L."/>
        </authorList>
    </citation>
    <scope>NUCLEOTIDE SEQUENCE [LARGE SCALE GENOMIC DNA]</scope>
    <source>
        <strain evidence="8">JXDWG</strain>
        <tissue evidence="8">Leaf</tissue>
    </source>
</reference>
<evidence type="ECO:0000256" key="1">
    <source>
        <dbReference type="ARBA" id="ARBA00004308"/>
    </source>
</evidence>
<dbReference type="GO" id="GO:0010008">
    <property type="term" value="C:endosome membrane"/>
    <property type="evidence" value="ECO:0007669"/>
    <property type="project" value="TreeGrafter"/>
</dbReference>
<name>A0AAP0IP42_9MAGN</name>
<dbReference type="Gene3D" id="1.25.10.10">
    <property type="entry name" value="Leucine-rich Repeat Variant"/>
    <property type="match status" value="2"/>
</dbReference>
<evidence type="ECO:0000256" key="5">
    <source>
        <dbReference type="PROSITE-ProRule" id="PRU00103"/>
    </source>
</evidence>
<evidence type="ECO:0000256" key="3">
    <source>
        <dbReference type="ARBA" id="ARBA00022737"/>
    </source>
</evidence>
<protein>
    <recommendedName>
        <fullName evidence="7">Vacuolar protein 14 C-terminal Fig4-binding domain-containing protein</fullName>
    </recommendedName>
</protein>
<dbReference type="InterPro" id="IPR021841">
    <property type="entry name" value="VAC14_Fig4p-bd"/>
</dbReference>
<organism evidence="8 9">
    <name type="scientific">Stephania cephalantha</name>
    <dbReference type="NCBI Taxonomy" id="152367"/>
    <lineage>
        <taxon>Eukaryota</taxon>
        <taxon>Viridiplantae</taxon>
        <taxon>Streptophyta</taxon>
        <taxon>Embryophyta</taxon>
        <taxon>Tracheophyta</taxon>
        <taxon>Spermatophyta</taxon>
        <taxon>Magnoliopsida</taxon>
        <taxon>Ranunculales</taxon>
        <taxon>Menispermaceae</taxon>
        <taxon>Menispermoideae</taxon>
        <taxon>Cissampelideae</taxon>
        <taxon>Stephania</taxon>
    </lineage>
</organism>
<evidence type="ECO:0000256" key="4">
    <source>
        <dbReference type="ARBA" id="ARBA00023136"/>
    </source>
</evidence>
<feature type="compositionally biased region" description="Low complexity" evidence="6">
    <location>
        <begin position="745"/>
        <end position="755"/>
    </location>
</feature>
<comment type="similarity">
    <text evidence="2">Belongs to the VAC14 family.</text>
</comment>
<feature type="domain" description="Vacuolar protein 14 C-terminal Fig4-binding" evidence="7">
    <location>
        <begin position="470"/>
        <end position="649"/>
    </location>
</feature>
<dbReference type="AlphaFoldDB" id="A0AAP0IP42"/>
<feature type="compositionally biased region" description="Low complexity" evidence="6">
    <location>
        <begin position="718"/>
        <end position="731"/>
    </location>
</feature>
<evidence type="ECO:0000313" key="8">
    <source>
        <dbReference type="EMBL" id="KAK9118112.1"/>
    </source>
</evidence>
<evidence type="ECO:0000256" key="2">
    <source>
        <dbReference type="ARBA" id="ARBA00010225"/>
    </source>
</evidence>
<evidence type="ECO:0000259" key="7">
    <source>
        <dbReference type="Pfam" id="PF11916"/>
    </source>
</evidence>
<feature type="repeat" description="HEAT" evidence="5">
    <location>
        <begin position="92"/>
        <end position="127"/>
    </location>
</feature>
<feature type="region of interest" description="Disordered" evidence="6">
    <location>
        <begin position="395"/>
        <end position="421"/>
    </location>
</feature>
<feature type="compositionally biased region" description="Acidic residues" evidence="6">
    <location>
        <begin position="410"/>
        <end position="420"/>
    </location>
</feature>
<evidence type="ECO:0000256" key="6">
    <source>
        <dbReference type="SAM" id="MobiDB-lite"/>
    </source>
</evidence>
<dbReference type="Pfam" id="PF11916">
    <property type="entry name" value="Vac14_Fig4_bd"/>
    <property type="match status" value="1"/>
</dbReference>
<keyword evidence="9" id="KW-1185">Reference proteome</keyword>
<dbReference type="GO" id="GO:0006661">
    <property type="term" value="P:phosphatidylinositol biosynthetic process"/>
    <property type="evidence" value="ECO:0007669"/>
    <property type="project" value="InterPro"/>
</dbReference>
<keyword evidence="4" id="KW-0472">Membrane</keyword>
<dbReference type="PROSITE" id="PS50077">
    <property type="entry name" value="HEAT_REPEAT"/>
    <property type="match status" value="1"/>
</dbReference>
<dbReference type="InterPro" id="IPR016024">
    <property type="entry name" value="ARM-type_fold"/>
</dbReference>
<dbReference type="Pfam" id="PF12755">
    <property type="entry name" value="Vac14_Fab1_bd"/>
    <property type="match status" value="1"/>
</dbReference>
<dbReference type="InterPro" id="IPR026825">
    <property type="entry name" value="Vac14"/>
</dbReference>
<gene>
    <name evidence="8" type="ORF">Scep_016205</name>
</gene>
<comment type="caution">
    <text evidence="8">The sequence shown here is derived from an EMBL/GenBank/DDBJ whole genome shotgun (WGS) entry which is preliminary data.</text>
</comment>
<dbReference type="InterPro" id="IPR021133">
    <property type="entry name" value="HEAT_type_2"/>
</dbReference>
<sequence>MADALSVIPAAVLRNLSDKLYEKRKNAALEIEGIVKQLAMAGDHDKITAVINLLTNEFTSSPQANHRKGGLIGLAAATVGLTSEAAQHLEQIVPPVLGSFADQDSRVRYYACEALYNIAKVVRGEFIVFFNQIFDALCKLSADSDASVQSAAHLLDRLVKDIVTESDQFSIEEFIPLLRERMNVLNPYVRQFLVGWITVLDSVPDIDMLGFLPDFLDGLFNMLSDSSHEIRQQADSALSEFLQEIKNSPSVDYGRMAQILVQRAASPDEFTRLTAVTWINEFVKLGGDQLILYYADILGAILPCISDKEEKIRVVARETNEELRAIRADPAEGFDIGAILSIARRQLSSEWEATRIEALHWIATLLARHRTEVLSFLDDIFDTLLRALSDPSDEGFEKMKGAPAAAAAAEEPEPEPEEDDQPVKPFFHHLLRLLLVVLLVLDVHACIAKDAPQFRQFVVFLMHKFRTDHSLLERRGALIIRRLCVLLDPERVYREISTILEGESNLDFASIMVQALNMILLTSSELAELRALLKQSLVNPAGKDLFLSLYSSWCHSPMATISLCLLAQAYQHASSVVQSLVEEDINVKFLVQLDKLVRLLETPIFAYLRLQLLDPRRYTWLLKALYGLLMLLPQQSAAFKILRTRLKAVPSYSFSDEQLTGNLYSNVLESMSGIQISEDCNVDQEMADSHNSINFASRLKQFEYMQRRHRMHTKSRLHSQNSTSSSLSQEVQRPEEPHRPPPVPDLSRPPSRSSRVGSGQFQI</sequence>
<accession>A0AAP0IP42</accession>
<dbReference type="FunFam" id="1.25.10.10:FF:001082">
    <property type="entry name" value="ARM repeat superfamily protein"/>
    <property type="match status" value="1"/>
</dbReference>
<evidence type="ECO:0000313" key="9">
    <source>
        <dbReference type="Proteomes" id="UP001419268"/>
    </source>
</evidence>
<dbReference type="InterPro" id="IPR011989">
    <property type="entry name" value="ARM-like"/>
</dbReference>
<dbReference type="EMBL" id="JBBNAG010000007">
    <property type="protein sequence ID" value="KAK9118112.1"/>
    <property type="molecule type" value="Genomic_DNA"/>
</dbReference>
<comment type="subcellular location">
    <subcellularLocation>
        <location evidence="1">Endomembrane system</location>
    </subcellularLocation>
</comment>
<proteinExistence type="inferred from homology"/>
<dbReference type="SUPFAM" id="SSF48371">
    <property type="entry name" value="ARM repeat"/>
    <property type="match status" value="1"/>
</dbReference>
<dbReference type="PANTHER" id="PTHR16023:SF0">
    <property type="entry name" value="PROTEIN VAC14 HOMOLOG"/>
    <property type="match status" value="1"/>
</dbReference>
<dbReference type="FunFam" id="1.25.10.10:FF:000411">
    <property type="entry name" value="protein VAC14 homolog"/>
    <property type="match status" value="1"/>
</dbReference>
<keyword evidence="3" id="KW-0677">Repeat</keyword>
<dbReference type="Proteomes" id="UP001419268">
    <property type="component" value="Unassembled WGS sequence"/>
</dbReference>
<dbReference type="GO" id="GO:0070772">
    <property type="term" value="C:PAS complex"/>
    <property type="evidence" value="ECO:0007669"/>
    <property type="project" value="InterPro"/>
</dbReference>
<feature type="region of interest" description="Disordered" evidence="6">
    <location>
        <begin position="709"/>
        <end position="763"/>
    </location>
</feature>